<reference evidence="1 2" key="1">
    <citation type="journal article" date="2020" name="Genes (Basel)">
        <title>Genomic Comparison of Insect Gut Symbionts from Divergent Burkholderia Subclades.</title>
        <authorList>
            <person name="Takeshita K."/>
            <person name="Kikuchi Y."/>
        </authorList>
    </citation>
    <scope>NUCLEOTIDE SEQUENCE [LARGE SCALE GENOMIC DNA]</scope>
    <source>
        <strain evidence="1 2">PGU16</strain>
    </source>
</reference>
<dbReference type="KEGG" id="plad:PPGU16_19060"/>
<dbReference type="Proteomes" id="UP000510888">
    <property type="component" value="Chromosome 1"/>
</dbReference>
<keyword evidence="2" id="KW-1185">Reference proteome</keyword>
<evidence type="ECO:0000313" key="1">
    <source>
        <dbReference type="EMBL" id="BCF88839.1"/>
    </source>
</evidence>
<evidence type="ECO:0000313" key="2">
    <source>
        <dbReference type="Proteomes" id="UP000510888"/>
    </source>
</evidence>
<sequence>MSDRTHTTHLTMRGWVRLQRREAFGIDACGDSTVSRASTYGTLFIGQTAVFIHPACAQRPRGWHISLCNGLPQRDFFCLP</sequence>
<dbReference type="AlphaFoldDB" id="A0A7I8BKL9"/>
<name>A0A7I8BKL9_9BURK</name>
<gene>
    <name evidence="1" type="ORF">PPGU16_19060</name>
</gene>
<accession>A0A7I8BKL9</accession>
<proteinExistence type="predicted"/>
<protein>
    <submittedName>
        <fullName evidence="1">Uncharacterized protein</fullName>
    </submittedName>
</protein>
<dbReference type="EMBL" id="AP023174">
    <property type="protein sequence ID" value="BCF88839.1"/>
    <property type="molecule type" value="Genomic_DNA"/>
</dbReference>
<organism evidence="1 2">
    <name type="scientific">Paraburkholderia largidicola</name>
    <dbReference type="NCBI Taxonomy" id="3014751"/>
    <lineage>
        <taxon>Bacteria</taxon>
        <taxon>Pseudomonadati</taxon>
        <taxon>Pseudomonadota</taxon>
        <taxon>Betaproteobacteria</taxon>
        <taxon>Burkholderiales</taxon>
        <taxon>Burkholderiaceae</taxon>
        <taxon>Paraburkholderia</taxon>
    </lineage>
</organism>